<sequence>MRLQSRSQIDSMKSSWRSWDRRRWNAGHWLIEILAVHPISFDKRLPVHPKTAKVPYASQWRFNVWVLIHAIIPLVIHETFSLYFSHQFSPLVAGIFYSLSLQAIGVHELHMLRQVGHTHGYFDGDTHDRDGVPDTGVWRTVWSLLSGATLRPLMLVTLAYQVDQGPLSIRWGWLLLETGLYAIVLDFWFYWYHRLMHESHYLWKFHRTHHLIKHPIPLLSAYADLEQEFFDVVGIPLMTYGSLKLLCLPMGFYEWWICQQYIIFTEALGHSGLRIKAIAANPWSWLFSMMGVELVIEDHDLHHRRGWRKSHNYGKQTRIWDKLFGTTYPRVEGYEGNIDYDNPAKIPLL</sequence>
<evidence type="ECO:0000313" key="8">
    <source>
        <dbReference type="Proteomes" id="UP000179179"/>
    </source>
</evidence>
<protein>
    <recommendedName>
        <fullName evidence="6">Fatty acid hydroxylase domain-containing protein</fullName>
    </recommendedName>
</protein>
<dbReference type="RefSeq" id="XP_022384502.1">
    <property type="nucleotide sequence ID" value="XM_022538272.1"/>
</dbReference>
<evidence type="ECO:0000256" key="5">
    <source>
        <dbReference type="SAM" id="Phobius"/>
    </source>
</evidence>
<dbReference type="Pfam" id="PF04116">
    <property type="entry name" value="FA_hydroxylase"/>
    <property type="match status" value="1"/>
</dbReference>
<evidence type="ECO:0000256" key="3">
    <source>
        <dbReference type="ARBA" id="ARBA00022989"/>
    </source>
</evidence>
<keyword evidence="3 5" id="KW-1133">Transmembrane helix</keyword>
<proteinExistence type="predicted"/>
<dbReference type="EMBL" id="LYCR01000131">
    <property type="protein sequence ID" value="OGM40785.1"/>
    <property type="molecule type" value="Genomic_DNA"/>
</dbReference>
<feature type="transmembrane region" description="Helical" evidence="5">
    <location>
        <begin position="172"/>
        <end position="191"/>
    </location>
</feature>
<dbReference type="GeneID" id="34454534"/>
<dbReference type="GO" id="GO:0016491">
    <property type="term" value="F:oxidoreductase activity"/>
    <property type="evidence" value="ECO:0007669"/>
    <property type="project" value="InterPro"/>
</dbReference>
<evidence type="ECO:0000256" key="2">
    <source>
        <dbReference type="ARBA" id="ARBA00022692"/>
    </source>
</evidence>
<keyword evidence="4 5" id="KW-0472">Membrane</keyword>
<name>A0A1F7ZP01_9EURO</name>
<comment type="subcellular location">
    <subcellularLocation>
        <location evidence="1">Membrane</location>
    </subcellularLocation>
</comment>
<dbReference type="OrthoDB" id="6354873at2759"/>
<evidence type="ECO:0000256" key="1">
    <source>
        <dbReference type="ARBA" id="ARBA00004370"/>
    </source>
</evidence>
<feature type="domain" description="Fatty acid hydroxylase" evidence="6">
    <location>
        <begin position="180"/>
        <end position="326"/>
    </location>
</feature>
<dbReference type="AlphaFoldDB" id="A0A1F7ZP01"/>
<dbReference type="PANTHER" id="PTHR11863">
    <property type="entry name" value="STEROL DESATURASE"/>
    <property type="match status" value="1"/>
</dbReference>
<evidence type="ECO:0000259" key="6">
    <source>
        <dbReference type="Pfam" id="PF04116"/>
    </source>
</evidence>
<keyword evidence="8" id="KW-1185">Reference proteome</keyword>
<accession>A0A1F7ZP01</accession>
<dbReference type="GO" id="GO:0008610">
    <property type="term" value="P:lipid biosynthetic process"/>
    <property type="evidence" value="ECO:0007669"/>
    <property type="project" value="InterPro"/>
</dbReference>
<keyword evidence="2 5" id="KW-0812">Transmembrane</keyword>
<reference evidence="7 8" key="1">
    <citation type="journal article" date="2016" name="Genome Biol. Evol.">
        <title>Draft genome sequence of an aflatoxigenic Aspergillus species, A. bombycis.</title>
        <authorList>
            <person name="Moore G.G."/>
            <person name="Mack B.M."/>
            <person name="Beltz S.B."/>
            <person name="Gilbert M.K."/>
        </authorList>
    </citation>
    <scope>NUCLEOTIDE SEQUENCE [LARGE SCALE GENOMIC DNA]</scope>
    <source>
        <strain evidence="8">NRRL 26010</strain>
    </source>
</reference>
<evidence type="ECO:0000256" key="4">
    <source>
        <dbReference type="ARBA" id="ARBA00023136"/>
    </source>
</evidence>
<evidence type="ECO:0000313" key="7">
    <source>
        <dbReference type="EMBL" id="OGM40785.1"/>
    </source>
</evidence>
<dbReference type="STRING" id="109264.A0A1F7ZP01"/>
<dbReference type="Proteomes" id="UP000179179">
    <property type="component" value="Unassembled WGS sequence"/>
</dbReference>
<dbReference type="GO" id="GO:0005506">
    <property type="term" value="F:iron ion binding"/>
    <property type="evidence" value="ECO:0007669"/>
    <property type="project" value="InterPro"/>
</dbReference>
<comment type="caution">
    <text evidence="7">The sequence shown here is derived from an EMBL/GenBank/DDBJ whole genome shotgun (WGS) entry which is preliminary data.</text>
</comment>
<dbReference type="InterPro" id="IPR050307">
    <property type="entry name" value="Sterol_Desaturase_Related"/>
</dbReference>
<organism evidence="7 8">
    <name type="scientific">Aspergillus bombycis</name>
    <dbReference type="NCBI Taxonomy" id="109264"/>
    <lineage>
        <taxon>Eukaryota</taxon>
        <taxon>Fungi</taxon>
        <taxon>Dikarya</taxon>
        <taxon>Ascomycota</taxon>
        <taxon>Pezizomycotina</taxon>
        <taxon>Eurotiomycetes</taxon>
        <taxon>Eurotiomycetidae</taxon>
        <taxon>Eurotiales</taxon>
        <taxon>Aspergillaceae</taxon>
        <taxon>Aspergillus</taxon>
    </lineage>
</organism>
<gene>
    <name evidence="7" type="ORF">ABOM_011144</name>
</gene>
<dbReference type="GO" id="GO:0016020">
    <property type="term" value="C:membrane"/>
    <property type="evidence" value="ECO:0007669"/>
    <property type="project" value="UniProtKB-SubCell"/>
</dbReference>
<feature type="transmembrane region" description="Helical" evidence="5">
    <location>
        <begin position="60"/>
        <end position="76"/>
    </location>
</feature>
<dbReference type="InterPro" id="IPR006694">
    <property type="entry name" value="Fatty_acid_hydroxylase"/>
</dbReference>